<gene>
    <name evidence="1" type="ordered locus">BURPS1106A_A1796</name>
</gene>
<organism evidence="1 2">
    <name type="scientific">Burkholderia pseudomallei (strain 1106a)</name>
    <dbReference type="NCBI Taxonomy" id="357348"/>
    <lineage>
        <taxon>Bacteria</taxon>
        <taxon>Pseudomonadati</taxon>
        <taxon>Pseudomonadota</taxon>
        <taxon>Betaproteobacteria</taxon>
        <taxon>Burkholderiales</taxon>
        <taxon>Burkholderiaceae</taxon>
        <taxon>Burkholderia</taxon>
        <taxon>pseudomallei group</taxon>
    </lineage>
</organism>
<proteinExistence type="predicted"/>
<sequence>MREPTGATFAGHSPRVARACGIGRAARAWRHACAVGSAHRAADGAFGARFASAGRHAKAARLKSENSSSTESP</sequence>
<evidence type="ECO:0000313" key="2">
    <source>
        <dbReference type="Proteomes" id="UP000006738"/>
    </source>
</evidence>
<reference evidence="2" key="1">
    <citation type="submission" date="2007-02" db="EMBL/GenBank/DDBJ databases">
        <authorList>
            <person name="DeShazer D."/>
            <person name="Woods D.E."/>
            <person name="Nierman W.C."/>
        </authorList>
    </citation>
    <scope>NUCLEOTIDE SEQUENCE [LARGE SCALE GENOMIC DNA]</scope>
    <source>
        <strain evidence="2">1106a</strain>
    </source>
</reference>
<dbReference type="Proteomes" id="UP000006738">
    <property type="component" value="Chromosome II"/>
</dbReference>
<dbReference type="AlphaFoldDB" id="A3P671"/>
<accession>A3P671</accession>
<dbReference type="KEGG" id="bpl:BURPS1106A_A1796"/>
<protein>
    <submittedName>
        <fullName evidence="1">Uncharacterized protein</fullName>
    </submittedName>
</protein>
<evidence type="ECO:0000313" key="1">
    <source>
        <dbReference type="EMBL" id="ABN95773.1"/>
    </source>
</evidence>
<dbReference type="HOGENOM" id="CLU_164567_0_0_4"/>
<dbReference type="EMBL" id="CP000573">
    <property type="protein sequence ID" value="ABN95773.1"/>
    <property type="molecule type" value="Genomic_DNA"/>
</dbReference>
<name>A3P671_BURP0</name>